<dbReference type="EMBL" id="HBUF01579150">
    <property type="protein sequence ID" value="CAG6769518.1"/>
    <property type="molecule type" value="Transcribed_RNA"/>
</dbReference>
<dbReference type="EMBL" id="HBUF01367169">
    <property type="protein sequence ID" value="CAG6724195.1"/>
    <property type="molecule type" value="Transcribed_RNA"/>
</dbReference>
<feature type="transmembrane region" description="Helical" evidence="2">
    <location>
        <begin position="477"/>
        <end position="495"/>
    </location>
</feature>
<dbReference type="EMBL" id="HBUF01367170">
    <property type="protein sequence ID" value="CAG6724196.1"/>
    <property type="molecule type" value="Transcribed_RNA"/>
</dbReference>
<keyword evidence="3" id="KW-0732">Signal</keyword>
<feature type="transmembrane region" description="Helical" evidence="2">
    <location>
        <begin position="546"/>
        <end position="566"/>
    </location>
</feature>
<reference evidence="5" key="1">
    <citation type="submission" date="2021-05" db="EMBL/GenBank/DDBJ databases">
        <authorList>
            <person name="Alioto T."/>
            <person name="Alioto T."/>
            <person name="Gomez Garrido J."/>
        </authorList>
    </citation>
    <scope>NUCLEOTIDE SEQUENCE</scope>
</reference>
<dbReference type="EMBL" id="HBUF01052194">
    <property type="protein sequence ID" value="CAG6622255.1"/>
    <property type="molecule type" value="Transcribed_RNA"/>
</dbReference>
<dbReference type="EMBL" id="HBUF01579148">
    <property type="protein sequence ID" value="CAG6769516.1"/>
    <property type="molecule type" value="Transcribed_RNA"/>
</dbReference>
<evidence type="ECO:0000259" key="4">
    <source>
        <dbReference type="SMART" id="SM00703"/>
    </source>
</evidence>
<dbReference type="EMBL" id="HBUF01052195">
    <property type="protein sequence ID" value="CAG6622257.1"/>
    <property type="molecule type" value="Transcribed_RNA"/>
</dbReference>
<dbReference type="EMBL" id="HBUF01052196">
    <property type="protein sequence ID" value="CAG6622259.1"/>
    <property type="molecule type" value="Transcribed_RNA"/>
</dbReference>
<dbReference type="Pfam" id="PF01757">
    <property type="entry name" value="Acyl_transf_3"/>
    <property type="match status" value="1"/>
</dbReference>
<feature type="transmembrane region" description="Helical" evidence="2">
    <location>
        <begin position="616"/>
        <end position="642"/>
    </location>
</feature>
<keyword evidence="2" id="KW-0472">Membrane</keyword>
<feature type="compositionally biased region" description="Low complexity" evidence="1">
    <location>
        <begin position="738"/>
        <end position="749"/>
    </location>
</feature>
<evidence type="ECO:0000256" key="2">
    <source>
        <dbReference type="SAM" id="Phobius"/>
    </source>
</evidence>
<name>A0A8D8T5M9_9HEMI</name>
<dbReference type="AlphaFoldDB" id="A0A8D8T5M9"/>
<organism evidence="5">
    <name type="scientific">Cacopsylla melanoneura</name>
    <dbReference type="NCBI Taxonomy" id="428564"/>
    <lineage>
        <taxon>Eukaryota</taxon>
        <taxon>Metazoa</taxon>
        <taxon>Ecdysozoa</taxon>
        <taxon>Arthropoda</taxon>
        <taxon>Hexapoda</taxon>
        <taxon>Insecta</taxon>
        <taxon>Pterygota</taxon>
        <taxon>Neoptera</taxon>
        <taxon>Paraneoptera</taxon>
        <taxon>Hemiptera</taxon>
        <taxon>Sternorrhyncha</taxon>
        <taxon>Psylloidea</taxon>
        <taxon>Psyllidae</taxon>
        <taxon>Psyllinae</taxon>
        <taxon>Cacopsylla</taxon>
    </lineage>
</organism>
<evidence type="ECO:0000256" key="1">
    <source>
        <dbReference type="SAM" id="MobiDB-lite"/>
    </source>
</evidence>
<evidence type="ECO:0000256" key="3">
    <source>
        <dbReference type="SAM" id="SignalP"/>
    </source>
</evidence>
<dbReference type="EMBL" id="HBUF01579153">
    <property type="protein sequence ID" value="CAG6769521.1"/>
    <property type="molecule type" value="Transcribed_RNA"/>
</dbReference>
<sequence length="760" mass="86493">MANLVHWLYLLFFVNFVDFCVGFEVDQLQCSAVNAETLFLYGDENRNVHWAKNGSRIGNYYCSQMKKNTPKKSYIQSNRVISSHIFSHIPPLVPLKSSNPSCARDSQTYLDSLKNLDLWALQMYDGSAKIPSGLLNGNVNQYGDFDLCVGSKQPDGDIQGKYCLSYVELEVTNSGNENLQHILRLMKSYSPFKSKMEDPGHRVPRFSSINWAVCVPSSCSAKDVELTMKSTLQKYLTKSGLKFRVRVDEEMCQMKEDFNPSLGTILAGSFFLLVLATIGITSVLEHFELTPQNPGTVSRCLMGFSLIKNAKKLISLDRAPDDIESVHGIRTLNAIMLLISHKSMALFFNPYINRTQMASNLGKPWTVVARAASLYTDPFIMLSGLLTSYAFLKQFERNGKINVVKEIVSRCFRLLPTLGALILFCTFILPFLGSGPQWNLVVSHHATICKQNWWRNMLFIHNFFGFKDMCLTHTHHVGIDTQLFFISPLLVYMVWRWPRNGFIALGFFSIISTILRFVVTYNKQLSLFIYFGNPVSKMFDTADYSYILPTHRLTVYAMGIALGYLLRHCGRDFKLKSSHITLGWCMASGFLYQSVIIPSKMGDMNYKYDRLDHANYAAFAPITWCLVFMWFIFLSFTGNAGFLGRLASWRGWMVFTRISYTFYLTQFPLFFYNVGSMRGAQQYSFGLLVNLKENLAIVAASVFLTLAFEMPFQNIRTALLKSGSKPALTKKEQSRLLNNNNNNNTDNNNIVEKDISMKSC</sequence>
<protein>
    <submittedName>
        <fullName evidence="5">Nose resistant to fluoxetine protein 6</fullName>
    </submittedName>
</protein>
<dbReference type="InterPro" id="IPR006621">
    <property type="entry name" value="Nose-resist-to-fluoxetine_N"/>
</dbReference>
<feature type="domain" description="Nose resistant-to-fluoxetine protein N-terminal" evidence="4">
    <location>
        <begin position="99"/>
        <end position="254"/>
    </location>
</feature>
<evidence type="ECO:0000313" key="5">
    <source>
        <dbReference type="EMBL" id="CAG6679912.1"/>
    </source>
</evidence>
<proteinExistence type="predicted"/>
<dbReference type="EMBL" id="HBUF01579151">
    <property type="protein sequence ID" value="CAG6769519.1"/>
    <property type="molecule type" value="Transcribed_RNA"/>
</dbReference>
<dbReference type="PANTHER" id="PTHR11161">
    <property type="entry name" value="O-ACYLTRANSFERASE"/>
    <property type="match status" value="1"/>
</dbReference>
<feature type="chain" id="PRO_5033671259" evidence="3">
    <location>
        <begin position="23"/>
        <end position="760"/>
    </location>
</feature>
<feature type="transmembrane region" description="Helical" evidence="2">
    <location>
        <begin position="372"/>
        <end position="392"/>
    </location>
</feature>
<feature type="transmembrane region" description="Helical" evidence="2">
    <location>
        <begin position="502"/>
        <end position="521"/>
    </location>
</feature>
<dbReference type="EMBL" id="HBUF01250467">
    <property type="protein sequence ID" value="CAG6679911.1"/>
    <property type="molecule type" value="Transcribed_RNA"/>
</dbReference>
<feature type="transmembrane region" description="Helical" evidence="2">
    <location>
        <begin position="262"/>
        <end position="284"/>
    </location>
</feature>
<dbReference type="EMBL" id="HBUF01367168">
    <property type="protein sequence ID" value="CAG6724194.1"/>
    <property type="molecule type" value="Transcribed_RNA"/>
</dbReference>
<feature type="compositionally biased region" description="Basic and acidic residues" evidence="1">
    <location>
        <begin position="751"/>
        <end position="760"/>
    </location>
</feature>
<accession>A0A8D8T5M9</accession>
<keyword evidence="2" id="KW-0812">Transmembrane</keyword>
<dbReference type="EMBL" id="HBUF01579149">
    <property type="protein sequence ID" value="CAG6769517.1"/>
    <property type="molecule type" value="Transcribed_RNA"/>
</dbReference>
<feature type="signal peptide" evidence="3">
    <location>
        <begin position="1"/>
        <end position="22"/>
    </location>
</feature>
<dbReference type="InterPro" id="IPR002656">
    <property type="entry name" value="Acyl_transf_3_dom"/>
</dbReference>
<dbReference type="SMART" id="SM00703">
    <property type="entry name" value="NRF"/>
    <property type="match status" value="1"/>
</dbReference>
<dbReference type="PANTHER" id="PTHR11161:SF4">
    <property type="entry name" value="DROP DEAD"/>
    <property type="match status" value="1"/>
</dbReference>
<dbReference type="GO" id="GO:0016747">
    <property type="term" value="F:acyltransferase activity, transferring groups other than amino-acyl groups"/>
    <property type="evidence" value="ECO:0007669"/>
    <property type="project" value="InterPro"/>
</dbReference>
<feature type="transmembrane region" description="Helical" evidence="2">
    <location>
        <begin position="412"/>
        <end position="432"/>
    </location>
</feature>
<dbReference type="Pfam" id="PF20146">
    <property type="entry name" value="NRF"/>
    <property type="match status" value="1"/>
</dbReference>
<feature type="region of interest" description="Disordered" evidence="1">
    <location>
        <begin position="735"/>
        <end position="760"/>
    </location>
</feature>
<feature type="transmembrane region" description="Helical" evidence="2">
    <location>
        <begin position="654"/>
        <end position="674"/>
    </location>
</feature>
<dbReference type="EMBL" id="HBUF01579152">
    <property type="protein sequence ID" value="CAG6769520.1"/>
    <property type="molecule type" value="Transcribed_RNA"/>
</dbReference>
<keyword evidence="2" id="KW-1133">Transmembrane helix</keyword>
<dbReference type="EMBL" id="HBUF01250469">
    <property type="protein sequence ID" value="CAG6679914.1"/>
    <property type="molecule type" value="Transcribed_RNA"/>
</dbReference>
<dbReference type="EMBL" id="HBUF01250468">
    <property type="protein sequence ID" value="CAG6679912.1"/>
    <property type="molecule type" value="Transcribed_RNA"/>
</dbReference>
<dbReference type="InterPro" id="IPR052728">
    <property type="entry name" value="O2_lipid_transport_reg"/>
</dbReference>